<keyword evidence="2" id="KW-1185">Reference proteome</keyword>
<name>A0A2I2FVZ9_9EURO</name>
<dbReference type="Pfam" id="PF21858">
    <property type="entry name" value="DUF6914"/>
    <property type="match status" value="1"/>
</dbReference>
<protein>
    <submittedName>
        <fullName evidence="1">Uncharacterized protein</fullName>
    </submittedName>
</protein>
<dbReference type="OrthoDB" id="2679825at2759"/>
<accession>A0A2I2FVZ9</accession>
<dbReference type="InterPro" id="IPR054208">
    <property type="entry name" value="DUF6914"/>
</dbReference>
<comment type="caution">
    <text evidence="1">The sequence shown here is derived from an EMBL/GenBank/DDBJ whole genome shotgun (WGS) entry which is preliminary data.</text>
</comment>
<evidence type="ECO:0000313" key="1">
    <source>
        <dbReference type="EMBL" id="PLB44812.1"/>
    </source>
</evidence>
<dbReference type="AlphaFoldDB" id="A0A2I2FVZ9"/>
<gene>
    <name evidence="1" type="ORF">P170DRAFT_367189</name>
</gene>
<dbReference type="EMBL" id="MSFO01000008">
    <property type="protein sequence ID" value="PLB44812.1"/>
    <property type="molecule type" value="Genomic_DNA"/>
</dbReference>
<reference evidence="1 2" key="1">
    <citation type="submission" date="2016-12" db="EMBL/GenBank/DDBJ databases">
        <title>The genomes of Aspergillus section Nigri reveals drivers in fungal speciation.</title>
        <authorList>
            <consortium name="DOE Joint Genome Institute"/>
            <person name="Vesth T.C."/>
            <person name="Nybo J."/>
            <person name="Theobald S."/>
            <person name="Brandl J."/>
            <person name="Frisvad J.C."/>
            <person name="Nielsen K.F."/>
            <person name="Lyhne E.K."/>
            <person name="Kogle M.E."/>
            <person name="Kuo A."/>
            <person name="Riley R."/>
            <person name="Clum A."/>
            <person name="Nolan M."/>
            <person name="Lipzen A."/>
            <person name="Salamov A."/>
            <person name="Henrissat B."/>
            <person name="Wiebenga A."/>
            <person name="De Vries R.P."/>
            <person name="Grigoriev I.V."/>
            <person name="Mortensen U.H."/>
            <person name="Andersen M.R."/>
            <person name="Baker S.E."/>
        </authorList>
    </citation>
    <scope>NUCLEOTIDE SEQUENCE [LARGE SCALE GENOMIC DNA]</scope>
    <source>
        <strain evidence="1 2">IBT 23096</strain>
    </source>
</reference>
<evidence type="ECO:0000313" key="2">
    <source>
        <dbReference type="Proteomes" id="UP000234275"/>
    </source>
</evidence>
<dbReference type="Proteomes" id="UP000234275">
    <property type="component" value="Unassembled WGS sequence"/>
</dbReference>
<organism evidence="1 2">
    <name type="scientific">Aspergillus steynii IBT 23096</name>
    <dbReference type="NCBI Taxonomy" id="1392250"/>
    <lineage>
        <taxon>Eukaryota</taxon>
        <taxon>Fungi</taxon>
        <taxon>Dikarya</taxon>
        <taxon>Ascomycota</taxon>
        <taxon>Pezizomycotina</taxon>
        <taxon>Eurotiomycetes</taxon>
        <taxon>Eurotiomycetidae</taxon>
        <taxon>Eurotiales</taxon>
        <taxon>Aspergillaceae</taxon>
        <taxon>Aspergillus</taxon>
        <taxon>Aspergillus subgen. Circumdati</taxon>
    </lineage>
</organism>
<sequence length="179" mass="20649">MPSNKDRLYVALHARSGAPKMPGKEDIYHWALLIAPKTERKSSVCLHYEAKERPKTEGTWEWFFAESTRSVGPTDMLLVRIMVAKIIDKTDLVGVLRETPVRQDTPGWNCVGWVKEALERVQANGQMVGRQMLEWEAIRNEAMRYCQMKRDQHRFDGKGSFDIQTVPTFDLIEGREIVV</sequence>
<dbReference type="RefSeq" id="XP_024700114.1">
    <property type="nucleotide sequence ID" value="XM_024844797.1"/>
</dbReference>
<dbReference type="GeneID" id="36552497"/>
<proteinExistence type="predicted"/>
<dbReference type="VEuPathDB" id="FungiDB:P170DRAFT_367189"/>